<dbReference type="EMBL" id="KB376410">
    <property type="protein sequence ID" value="EMC89605.1"/>
    <property type="molecule type" value="Genomic_DNA"/>
</dbReference>
<evidence type="ECO:0000256" key="1">
    <source>
        <dbReference type="ARBA" id="ARBA00006215"/>
    </source>
</evidence>
<sequence>VRCPGVFLPEKHVFLSAHILEQHEETDCLPPVFPLFFHEKMCIEKVIFTFFIAHLLIKIPCNNPDSYLFVNVFFVLSVGGDFAFYEENAQDFLFPEQKLTSAYPAVSRELLMK</sequence>
<evidence type="ECO:0000256" key="2">
    <source>
        <dbReference type="ARBA" id="ARBA00022553"/>
    </source>
</evidence>
<proteinExistence type="inferred from homology"/>
<dbReference type="GO" id="GO:0032027">
    <property type="term" value="F:myosin light chain binding"/>
    <property type="evidence" value="ECO:0007669"/>
    <property type="project" value="InterPro"/>
</dbReference>
<keyword evidence="2" id="KW-0597">Phosphoprotein</keyword>
<dbReference type="InterPro" id="IPR042769">
    <property type="entry name" value="SPATA6_fam"/>
</dbReference>
<gene>
    <name evidence="4" type="ORF">A306_01384</name>
</gene>
<evidence type="ECO:0000313" key="4">
    <source>
        <dbReference type="EMBL" id="EMC89605.1"/>
    </source>
</evidence>
<dbReference type="PANTHER" id="PTHR16435">
    <property type="entry name" value="SPERMATOGENESIS-ASSOCIATED PROTEIN 6 SPATA6"/>
    <property type="match status" value="1"/>
</dbReference>
<evidence type="ECO:0000259" key="3">
    <source>
        <dbReference type="Pfam" id="PF14909"/>
    </source>
</evidence>
<dbReference type="Pfam" id="PF14909">
    <property type="entry name" value="SPATA6"/>
    <property type="match status" value="1"/>
</dbReference>
<dbReference type="InterPro" id="IPR032732">
    <property type="entry name" value="SPATA6_N"/>
</dbReference>
<organism evidence="4">
    <name type="scientific">Columba livia</name>
    <name type="common">Rock dove</name>
    <dbReference type="NCBI Taxonomy" id="8932"/>
    <lineage>
        <taxon>Eukaryota</taxon>
        <taxon>Metazoa</taxon>
        <taxon>Chordata</taxon>
        <taxon>Craniata</taxon>
        <taxon>Vertebrata</taxon>
        <taxon>Euteleostomi</taxon>
        <taxon>Archelosauria</taxon>
        <taxon>Archosauria</taxon>
        <taxon>Dinosauria</taxon>
        <taxon>Saurischia</taxon>
        <taxon>Theropoda</taxon>
        <taxon>Coelurosauria</taxon>
        <taxon>Aves</taxon>
        <taxon>Neognathae</taxon>
        <taxon>Neoaves</taxon>
        <taxon>Columbimorphae</taxon>
        <taxon>Columbiformes</taxon>
        <taxon>Columbidae</taxon>
        <taxon>Columba</taxon>
    </lineage>
</organism>
<feature type="non-terminal residue" evidence="4">
    <location>
        <position position="113"/>
    </location>
</feature>
<dbReference type="GO" id="GO:0120212">
    <property type="term" value="C:sperm head-tail coupling apparatus"/>
    <property type="evidence" value="ECO:0007669"/>
    <property type="project" value="InterPro"/>
</dbReference>
<feature type="domain" description="Spermatogenesis-associated protein 6 N-terminal" evidence="3">
    <location>
        <begin position="1"/>
        <end position="113"/>
    </location>
</feature>
<feature type="non-terminal residue" evidence="4">
    <location>
        <position position="1"/>
    </location>
</feature>
<protein>
    <recommendedName>
        <fullName evidence="3">Spermatogenesis-associated protein 6 N-terminal domain-containing protein</fullName>
    </recommendedName>
</protein>
<accession>R7VY82</accession>
<dbReference type="GO" id="GO:0007283">
    <property type="term" value="P:spermatogenesis"/>
    <property type="evidence" value="ECO:0007669"/>
    <property type="project" value="InterPro"/>
</dbReference>
<name>R7VY82_COLLI</name>
<comment type="similarity">
    <text evidence="1">Belongs to the SPATA6 family.</text>
</comment>
<dbReference type="PANTHER" id="PTHR16435:SF5">
    <property type="entry name" value="SPERMATOGENESIS ASSOCIATED 6-LIKE PROTEIN"/>
    <property type="match status" value="1"/>
</dbReference>
<reference evidence="4" key="1">
    <citation type="journal article" date="2013" name="Science">
        <title>Genomic diversity and evolution of the head crest in the rock pigeon.</title>
        <authorList>
            <person name="Shapiro M.D."/>
            <person name="Kronenberg Z."/>
            <person name="Li C."/>
            <person name="Domyan E.T."/>
            <person name="Pan H."/>
            <person name="Campbell M."/>
            <person name="Tan H."/>
            <person name="Huff C.D."/>
            <person name="Hu H."/>
            <person name="Vickrey A.I."/>
            <person name="Nielsen S.C."/>
            <person name="Stringham S.A."/>
            <person name="Hu H."/>
            <person name="Willerslev E."/>
            <person name="Gilbert M.T."/>
            <person name="Yandell M."/>
            <person name="Zhang G."/>
            <person name="Wang J."/>
        </authorList>
    </citation>
    <scope>NUCLEOTIDE SEQUENCE [LARGE SCALE GENOMIC DNA]</scope>
    <source>
        <tissue evidence="4">Blood</tissue>
    </source>
</reference>
<dbReference type="AlphaFoldDB" id="R7VY82"/>